<dbReference type="PANTHER" id="PTHR37038">
    <property type="entry name" value="TRANSCRIPTIONAL REGULATOR-RELATED"/>
    <property type="match status" value="1"/>
</dbReference>
<dbReference type="CDD" id="cd00093">
    <property type="entry name" value="HTH_XRE"/>
    <property type="match status" value="1"/>
</dbReference>
<dbReference type="SUPFAM" id="SSF47413">
    <property type="entry name" value="lambda repressor-like DNA-binding domains"/>
    <property type="match status" value="1"/>
</dbReference>
<proteinExistence type="predicted"/>
<gene>
    <name evidence="2" type="ORF">ACFQ4R_02555</name>
</gene>
<keyword evidence="3" id="KW-1185">Reference proteome</keyword>
<dbReference type="InterPro" id="IPR001387">
    <property type="entry name" value="Cro/C1-type_HTH"/>
</dbReference>
<dbReference type="Gene3D" id="1.25.40.10">
    <property type="entry name" value="Tetratricopeptide repeat domain"/>
    <property type="match status" value="1"/>
</dbReference>
<dbReference type="InterPro" id="IPR011990">
    <property type="entry name" value="TPR-like_helical_dom_sf"/>
</dbReference>
<comment type="caution">
    <text evidence="2">The sequence shown here is derived from an EMBL/GenBank/DDBJ whole genome shotgun (WGS) entry which is preliminary data.</text>
</comment>
<protein>
    <submittedName>
        <fullName evidence="2">Helix-turn-helix domain-containing protein</fullName>
    </submittedName>
</protein>
<evidence type="ECO:0000313" key="3">
    <source>
        <dbReference type="Proteomes" id="UP001597191"/>
    </source>
</evidence>
<dbReference type="RefSeq" id="WP_125646986.1">
    <property type="nucleotide sequence ID" value="NZ_JBHTOH010000015.1"/>
</dbReference>
<dbReference type="InterPro" id="IPR053163">
    <property type="entry name" value="HTH-type_regulator_Rgg"/>
</dbReference>
<reference evidence="3" key="1">
    <citation type="journal article" date="2019" name="Int. J. Syst. Evol. Microbiol.">
        <title>The Global Catalogue of Microorganisms (GCM) 10K type strain sequencing project: providing services to taxonomists for standard genome sequencing and annotation.</title>
        <authorList>
            <consortium name="The Broad Institute Genomics Platform"/>
            <consortium name="The Broad Institute Genome Sequencing Center for Infectious Disease"/>
            <person name="Wu L."/>
            <person name="Ma J."/>
        </authorList>
    </citation>
    <scope>NUCLEOTIDE SEQUENCE [LARGE SCALE GENOMIC DNA]</scope>
    <source>
        <strain evidence="3">CCM 8937</strain>
    </source>
</reference>
<dbReference type="SMART" id="SM00530">
    <property type="entry name" value="HTH_XRE"/>
    <property type="match status" value="1"/>
</dbReference>
<name>A0ABW4BNK7_9LACO</name>
<dbReference type="Pfam" id="PF01381">
    <property type="entry name" value="HTH_3"/>
    <property type="match status" value="1"/>
</dbReference>
<feature type="domain" description="HTH cro/C1-type" evidence="1">
    <location>
        <begin position="7"/>
        <end position="60"/>
    </location>
</feature>
<dbReference type="Proteomes" id="UP001597191">
    <property type="component" value="Unassembled WGS sequence"/>
</dbReference>
<evidence type="ECO:0000313" key="2">
    <source>
        <dbReference type="EMBL" id="MFD1410507.1"/>
    </source>
</evidence>
<sequence length="149" mass="17653">MNDGELFRKLRQERGLTQAQLARGITSRTALSSFELRQTEISLPHAIKYLNRLNITLEEYEFIYRQKSTSKKHTFSQYLENKDTTEAEKNSRLLLQQFQKTGDNYFFYLYAQSELLNQVQYGQVFTTSYDLLVNEIKAYLDHVETWGPF</sequence>
<accession>A0ABW4BNK7</accession>
<dbReference type="EMBL" id="JBHTOH010000015">
    <property type="protein sequence ID" value="MFD1410507.1"/>
    <property type="molecule type" value="Genomic_DNA"/>
</dbReference>
<evidence type="ECO:0000259" key="1">
    <source>
        <dbReference type="PROSITE" id="PS50943"/>
    </source>
</evidence>
<organism evidence="2 3">
    <name type="scientific">Lapidilactobacillus gannanensis</name>
    <dbReference type="NCBI Taxonomy" id="2486002"/>
    <lineage>
        <taxon>Bacteria</taxon>
        <taxon>Bacillati</taxon>
        <taxon>Bacillota</taxon>
        <taxon>Bacilli</taxon>
        <taxon>Lactobacillales</taxon>
        <taxon>Lactobacillaceae</taxon>
        <taxon>Lapidilactobacillus</taxon>
    </lineage>
</organism>
<dbReference type="PROSITE" id="PS50943">
    <property type="entry name" value="HTH_CROC1"/>
    <property type="match status" value="1"/>
</dbReference>
<dbReference type="InterPro" id="IPR010982">
    <property type="entry name" value="Lambda_DNA-bd_dom_sf"/>
</dbReference>